<dbReference type="EMBL" id="CP068053">
    <property type="protein sequence ID" value="QQT02404.1"/>
    <property type="molecule type" value="Genomic_DNA"/>
</dbReference>
<dbReference type="Gene3D" id="1.10.287.130">
    <property type="match status" value="1"/>
</dbReference>
<evidence type="ECO:0000256" key="2">
    <source>
        <dbReference type="ARBA" id="ARBA00004370"/>
    </source>
</evidence>
<dbReference type="EC" id="2.7.13.3" evidence="3"/>
<dbReference type="InterPro" id="IPR004358">
    <property type="entry name" value="Sig_transdc_His_kin-like_C"/>
</dbReference>
<evidence type="ECO:0000259" key="13">
    <source>
        <dbReference type="PROSITE" id="PS50109"/>
    </source>
</evidence>
<evidence type="ECO:0000256" key="10">
    <source>
        <dbReference type="ARBA" id="ARBA00022989"/>
    </source>
</evidence>
<dbReference type="SMART" id="SM00388">
    <property type="entry name" value="HisKA"/>
    <property type="match status" value="1"/>
</dbReference>
<dbReference type="SUPFAM" id="SSF55874">
    <property type="entry name" value="ATPase domain of HSP90 chaperone/DNA topoisomerase II/histidine kinase"/>
    <property type="match status" value="1"/>
</dbReference>
<keyword evidence="4" id="KW-0597">Phosphoprotein</keyword>
<keyword evidence="15" id="KW-1185">Reference proteome</keyword>
<dbReference type="InterPro" id="IPR050351">
    <property type="entry name" value="BphY/WalK/GraS-like"/>
</dbReference>
<evidence type="ECO:0000256" key="5">
    <source>
        <dbReference type="ARBA" id="ARBA00022679"/>
    </source>
</evidence>
<dbReference type="KEGG" id="ppsr:I6J18_11530"/>
<evidence type="ECO:0000313" key="14">
    <source>
        <dbReference type="EMBL" id="QQT02404.1"/>
    </source>
</evidence>
<dbReference type="GO" id="GO:0000155">
    <property type="term" value="F:phosphorelay sensor kinase activity"/>
    <property type="evidence" value="ECO:0007669"/>
    <property type="project" value="InterPro"/>
</dbReference>
<dbReference type="InterPro" id="IPR003594">
    <property type="entry name" value="HATPase_dom"/>
</dbReference>
<dbReference type="PANTHER" id="PTHR45453">
    <property type="entry name" value="PHOSPHATE REGULON SENSOR PROTEIN PHOR"/>
    <property type="match status" value="1"/>
</dbReference>
<reference evidence="14 15" key="1">
    <citation type="submission" date="2021-01" db="EMBL/GenBank/DDBJ databases">
        <title>FDA dAtabase for Regulatory Grade micrObial Sequences (FDA-ARGOS): Supporting development and validation of Infectious Disease Dx tests.</title>
        <authorList>
            <person name="Nelson B."/>
            <person name="Plummer A."/>
            <person name="Tallon L."/>
            <person name="Sadzewicz L."/>
            <person name="Zhao X."/>
            <person name="Boylan J."/>
            <person name="Ott S."/>
            <person name="Bowen H."/>
            <person name="Vavikolanu K."/>
            <person name="Mehta A."/>
            <person name="Aluvathingal J."/>
            <person name="Nadendla S."/>
            <person name="Myers T."/>
            <person name="Yan Y."/>
            <person name="Sichtig H."/>
        </authorList>
    </citation>
    <scope>NUCLEOTIDE SEQUENCE [LARGE SCALE GENOMIC DNA]</scope>
    <source>
        <strain evidence="14 15">FDAARGOS_1161</strain>
    </source>
</reference>
<evidence type="ECO:0000256" key="11">
    <source>
        <dbReference type="ARBA" id="ARBA00023012"/>
    </source>
</evidence>
<accession>A0A974NQZ7</accession>
<dbReference type="FunFam" id="3.30.565.10:FF:000013">
    <property type="entry name" value="Two-component sensor histidine kinase"/>
    <property type="match status" value="1"/>
</dbReference>
<dbReference type="InterPro" id="IPR003661">
    <property type="entry name" value="HisK_dim/P_dom"/>
</dbReference>
<dbReference type="PRINTS" id="PR00344">
    <property type="entry name" value="BCTRLSENSOR"/>
</dbReference>
<name>A0A974NQZ7_PERPY</name>
<dbReference type="InterPro" id="IPR036097">
    <property type="entry name" value="HisK_dim/P_sf"/>
</dbReference>
<keyword evidence="12" id="KW-0472">Membrane</keyword>
<evidence type="ECO:0000256" key="8">
    <source>
        <dbReference type="ARBA" id="ARBA00022777"/>
    </source>
</evidence>
<dbReference type="GO" id="GO:0005886">
    <property type="term" value="C:plasma membrane"/>
    <property type="evidence" value="ECO:0007669"/>
    <property type="project" value="TreeGrafter"/>
</dbReference>
<comment type="catalytic activity">
    <reaction evidence="1">
        <text>ATP + protein L-histidine = ADP + protein N-phospho-L-histidine.</text>
        <dbReference type="EC" id="2.7.13.3"/>
    </reaction>
</comment>
<dbReference type="Gene3D" id="3.30.565.10">
    <property type="entry name" value="Histidine kinase-like ATPase, C-terminal domain"/>
    <property type="match status" value="1"/>
</dbReference>
<dbReference type="PANTHER" id="PTHR45453:SF1">
    <property type="entry name" value="PHOSPHATE REGULON SENSOR PROTEIN PHOR"/>
    <property type="match status" value="1"/>
</dbReference>
<dbReference type="GO" id="GO:0005524">
    <property type="term" value="F:ATP binding"/>
    <property type="evidence" value="ECO:0007669"/>
    <property type="project" value="UniProtKB-KW"/>
</dbReference>
<evidence type="ECO:0000256" key="4">
    <source>
        <dbReference type="ARBA" id="ARBA00022553"/>
    </source>
</evidence>
<dbReference type="InterPro" id="IPR036890">
    <property type="entry name" value="HATPase_C_sf"/>
</dbReference>
<keyword evidence="7" id="KW-0547">Nucleotide-binding</keyword>
<gene>
    <name evidence="14" type="ORF">I6J18_11530</name>
</gene>
<dbReference type="GO" id="GO:0004721">
    <property type="term" value="F:phosphoprotein phosphatase activity"/>
    <property type="evidence" value="ECO:0007669"/>
    <property type="project" value="TreeGrafter"/>
</dbReference>
<evidence type="ECO:0000256" key="7">
    <source>
        <dbReference type="ARBA" id="ARBA00022741"/>
    </source>
</evidence>
<evidence type="ECO:0000256" key="3">
    <source>
        <dbReference type="ARBA" id="ARBA00012438"/>
    </source>
</evidence>
<keyword evidence="8 14" id="KW-0418">Kinase</keyword>
<evidence type="ECO:0000256" key="1">
    <source>
        <dbReference type="ARBA" id="ARBA00000085"/>
    </source>
</evidence>
<dbReference type="RefSeq" id="WP_040372495.1">
    <property type="nucleotide sequence ID" value="NZ_CP068053.1"/>
</dbReference>
<dbReference type="SUPFAM" id="SSF47384">
    <property type="entry name" value="Homodimeric domain of signal transducing histidine kinase"/>
    <property type="match status" value="1"/>
</dbReference>
<keyword evidence="10" id="KW-1133">Transmembrane helix</keyword>
<dbReference type="Pfam" id="PF02518">
    <property type="entry name" value="HATPase_c"/>
    <property type="match status" value="1"/>
</dbReference>
<organism evidence="14 15">
    <name type="scientific">Peribacillus psychrosaccharolyticus</name>
    <name type="common">Bacillus psychrosaccharolyticus</name>
    <dbReference type="NCBI Taxonomy" id="1407"/>
    <lineage>
        <taxon>Bacteria</taxon>
        <taxon>Bacillati</taxon>
        <taxon>Bacillota</taxon>
        <taxon>Bacilli</taxon>
        <taxon>Bacillales</taxon>
        <taxon>Bacillaceae</taxon>
        <taxon>Peribacillus</taxon>
    </lineage>
</organism>
<keyword evidence="5" id="KW-0808">Transferase</keyword>
<proteinExistence type="predicted"/>
<keyword evidence="6" id="KW-0812">Transmembrane</keyword>
<keyword evidence="9" id="KW-0067">ATP-binding</keyword>
<dbReference type="SMART" id="SM00387">
    <property type="entry name" value="HATPase_c"/>
    <property type="match status" value="1"/>
</dbReference>
<comment type="subcellular location">
    <subcellularLocation>
        <location evidence="2">Membrane</location>
    </subcellularLocation>
</comment>
<protein>
    <recommendedName>
        <fullName evidence="3">histidine kinase</fullName>
        <ecNumber evidence="3">2.7.13.3</ecNumber>
    </recommendedName>
</protein>
<sequence>MFILLIVSLTAIIIYQYLIHRNQQRVLTSISEKLQQIMKRSTDEKLLLQTDDKRVKTLLVELNKLLDHNQTIRAAHNQTEDSMRRMLSNISHDLKTPLTVVMGYIEMITSDPNLSKEETDVLLKKVHYKTVEVLNLMNKFFNLARLESGDIDIPLTRVNINEICRKNILTYYDVLAAKGFTVKVDIPEEPLYVLGNEVELERILNNLLSNSIRYGSDGLVIGLTVRSSSDMIYVDVWDKGKGMNERDQNRIFERMYTLEDSRNKLYQGSGLGLTITKRLIEQLGGEITLQSKPFERTIFTFSLKRLNF</sequence>
<dbReference type="AlphaFoldDB" id="A0A974NQZ7"/>
<feature type="domain" description="Histidine kinase" evidence="13">
    <location>
        <begin position="89"/>
        <end position="307"/>
    </location>
</feature>
<evidence type="ECO:0000256" key="9">
    <source>
        <dbReference type="ARBA" id="ARBA00022840"/>
    </source>
</evidence>
<dbReference type="Pfam" id="PF00512">
    <property type="entry name" value="HisKA"/>
    <property type="match status" value="1"/>
</dbReference>
<dbReference type="InterPro" id="IPR005467">
    <property type="entry name" value="His_kinase_dom"/>
</dbReference>
<dbReference type="Proteomes" id="UP000595254">
    <property type="component" value="Chromosome"/>
</dbReference>
<evidence type="ECO:0000256" key="6">
    <source>
        <dbReference type="ARBA" id="ARBA00022692"/>
    </source>
</evidence>
<keyword evidence="11" id="KW-0902">Two-component regulatory system</keyword>
<evidence type="ECO:0000256" key="12">
    <source>
        <dbReference type="ARBA" id="ARBA00023136"/>
    </source>
</evidence>
<dbReference type="GO" id="GO:0016036">
    <property type="term" value="P:cellular response to phosphate starvation"/>
    <property type="evidence" value="ECO:0007669"/>
    <property type="project" value="TreeGrafter"/>
</dbReference>
<dbReference type="CDD" id="cd00082">
    <property type="entry name" value="HisKA"/>
    <property type="match status" value="1"/>
</dbReference>
<evidence type="ECO:0000313" key="15">
    <source>
        <dbReference type="Proteomes" id="UP000595254"/>
    </source>
</evidence>
<dbReference type="PROSITE" id="PS50109">
    <property type="entry name" value="HIS_KIN"/>
    <property type="match status" value="1"/>
</dbReference>